<dbReference type="EMBL" id="LHZB01000099">
    <property type="protein sequence ID" value="KXV02288.1"/>
    <property type="molecule type" value="Genomic_DNA"/>
</dbReference>
<dbReference type="AlphaFoldDB" id="A0A149QY89"/>
<dbReference type="InterPro" id="IPR037883">
    <property type="entry name" value="Knr4/Smi1-like_sf"/>
</dbReference>
<dbReference type="Proteomes" id="UP000075573">
    <property type="component" value="Unassembled WGS sequence"/>
</dbReference>
<gene>
    <name evidence="1" type="ORF">AD929_03125</name>
</gene>
<evidence type="ECO:0000313" key="2">
    <source>
        <dbReference type="Proteomes" id="UP000075573"/>
    </source>
</evidence>
<reference evidence="1 2" key="1">
    <citation type="submission" date="2015-06" db="EMBL/GenBank/DDBJ databases">
        <title>Improved classification and identification of acetic acid bacteria using matrix-assisted laser desorption/ionization time-of-flight mass spectrometry; Gluconobacter nephelii and Gluconobacter uchimurae are later heterotypic synonyms of Gluconobacter japonicus and Gluconobacter oxydans, respectively.</title>
        <authorList>
            <person name="Li L."/>
            <person name="Cleenwerck I."/>
            <person name="De Vuyst L."/>
            <person name="Vandamme P."/>
        </authorList>
    </citation>
    <scope>NUCLEOTIDE SEQUENCE [LARGE SCALE GENOMIC DNA]</scope>
    <source>
        <strain evidence="1 2">LMG 1764</strain>
    </source>
</reference>
<sequence>MIDFKARLACDITPADPEVVRGTMAELKERGLWPLPEDYLEFLSTVGSLNSVEYLGVMSPGDYGYSDGYVPVDEIYTAKGHGHNDVLTENEMPSVKGMLDIGWANASTYIMSLQAGDFGHIYYLVDELFYDEETGGEFEYGDPKAGVSARRHLVATSFTDFLNLLRCDDVSGPPVKDPSVYGDQIAWASLDGMKPRHPA</sequence>
<dbReference type="RefSeq" id="WP_062494243.1">
    <property type="nucleotide sequence ID" value="NZ_LHZB01000099.1"/>
</dbReference>
<protein>
    <recommendedName>
        <fullName evidence="3">Knr4/Smi1-like domain-containing protein</fullName>
    </recommendedName>
</protein>
<proteinExistence type="predicted"/>
<dbReference type="PATRIC" id="fig|442.7.peg.1984"/>
<evidence type="ECO:0000313" key="1">
    <source>
        <dbReference type="EMBL" id="KXV02288.1"/>
    </source>
</evidence>
<accession>A0A149QY89</accession>
<organism evidence="1 2">
    <name type="scientific">Gluconobacter potus</name>
    <dbReference type="NCBI Taxonomy" id="2724927"/>
    <lineage>
        <taxon>Bacteria</taxon>
        <taxon>Pseudomonadati</taxon>
        <taxon>Pseudomonadota</taxon>
        <taxon>Alphaproteobacteria</taxon>
        <taxon>Acetobacterales</taxon>
        <taxon>Acetobacteraceae</taxon>
        <taxon>Gluconobacter</taxon>
    </lineage>
</organism>
<evidence type="ECO:0008006" key="3">
    <source>
        <dbReference type="Google" id="ProtNLM"/>
    </source>
</evidence>
<name>A0A149QY89_9PROT</name>
<dbReference type="SUPFAM" id="SSF160631">
    <property type="entry name" value="SMI1/KNR4-like"/>
    <property type="match status" value="1"/>
</dbReference>
<comment type="caution">
    <text evidence="1">The sequence shown here is derived from an EMBL/GenBank/DDBJ whole genome shotgun (WGS) entry which is preliminary data.</text>
</comment>